<sequence length="75" mass="8371">MNAEIRKIVSVRDLPEPLRHGFDPLVPVELVQRSAPALSASQRLRARMAKLDFKRIGSSVEAVARVRRIRDGGPL</sequence>
<dbReference type="RefSeq" id="WP_136961019.1">
    <property type="nucleotide sequence ID" value="NZ_CP039690.1"/>
</dbReference>
<reference evidence="1 2" key="1">
    <citation type="submission" date="2019-04" db="EMBL/GenBank/DDBJ databases">
        <title>Phreatobacter aquaticus sp. nov.</title>
        <authorList>
            <person name="Choi A."/>
        </authorList>
    </citation>
    <scope>NUCLEOTIDE SEQUENCE [LARGE SCALE GENOMIC DNA]</scope>
    <source>
        <strain evidence="1 2">KCTC 52518</strain>
    </source>
</reference>
<name>A0A4D7B3F2_9HYPH</name>
<gene>
    <name evidence="1" type="ORF">E8M01_15970</name>
</gene>
<accession>A0A4D7B3F2</accession>
<protein>
    <submittedName>
        <fullName evidence="1">Uncharacterized protein</fullName>
    </submittedName>
</protein>
<dbReference type="OrthoDB" id="8480495at2"/>
<keyword evidence="2" id="KW-1185">Reference proteome</keyword>
<dbReference type="KEGG" id="pstg:E8M01_15970"/>
<evidence type="ECO:0000313" key="2">
    <source>
        <dbReference type="Proteomes" id="UP000298781"/>
    </source>
</evidence>
<dbReference type="AlphaFoldDB" id="A0A4D7B3F2"/>
<evidence type="ECO:0000313" key="1">
    <source>
        <dbReference type="EMBL" id="QCI65573.1"/>
    </source>
</evidence>
<proteinExistence type="predicted"/>
<dbReference type="Proteomes" id="UP000298781">
    <property type="component" value="Chromosome"/>
</dbReference>
<organism evidence="1 2">
    <name type="scientific">Phreatobacter stygius</name>
    <dbReference type="NCBI Taxonomy" id="1940610"/>
    <lineage>
        <taxon>Bacteria</taxon>
        <taxon>Pseudomonadati</taxon>
        <taxon>Pseudomonadota</taxon>
        <taxon>Alphaproteobacteria</taxon>
        <taxon>Hyphomicrobiales</taxon>
        <taxon>Phreatobacteraceae</taxon>
        <taxon>Phreatobacter</taxon>
    </lineage>
</organism>
<dbReference type="EMBL" id="CP039690">
    <property type="protein sequence ID" value="QCI65573.1"/>
    <property type="molecule type" value="Genomic_DNA"/>
</dbReference>